<proteinExistence type="predicted"/>
<dbReference type="InterPro" id="IPR009057">
    <property type="entry name" value="Homeodomain-like_sf"/>
</dbReference>
<dbReference type="Pfam" id="PF13565">
    <property type="entry name" value="HTH_32"/>
    <property type="match status" value="1"/>
</dbReference>
<dbReference type="RefSeq" id="WP_234564935.1">
    <property type="nucleotide sequence ID" value="NZ_JAJTTD010000057.1"/>
</dbReference>
<organism evidence="1 2">
    <name type="scientific">Segatella copri</name>
    <dbReference type="NCBI Taxonomy" id="165179"/>
    <lineage>
        <taxon>Bacteria</taxon>
        <taxon>Pseudomonadati</taxon>
        <taxon>Bacteroidota</taxon>
        <taxon>Bacteroidia</taxon>
        <taxon>Bacteroidales</taxon>
        <taxon>Prevotellaceae</taxon>
        <taxon>Segatella</taxon>
    </lineage>
</organism>
<evidence type="ECO:0000313" key="2">
    <source>
        <dbReference type="Proteomes" id="UP001206014"/>
    </source>
</evidence>
<name>A0AAW5I7Y4_9BACT</name>
<comment type="caution">
    <text evidence="1">The sequence shown here is derived from an EMBL/GenBank/DDBJ whole genome shotgun (WGS) entry which is preliminary data.</text>
</comment>
<dbReference type="SUPFAM" id="SSF46689">
    <property type="entry name" value="Homeodomain-like"/>
    <property type="match status" value="1"/>
</dbReference>
<reference evidence="1" key="1">
    <citation type="submission" date="2022-07" db="EMBL/GenBank/DDBJ databases">
        <title>Prevotella copri.</title>
        <authorList>
            <person name="Yang C."/>
        </authorList>
    </citation>
    <scope>NUCLEOTIDE SEQUENCE</scope>
    <source>
        <strain evidence="1">HF88</strain>
    </source>
</reference>
<evidence type="ECO:0000313" key="1">
    <source>
        <dbReference type="EMBL" id="MCP9502886.1"/>
    </source>
</evidence>
<sequence>MGKPKVLELTEVERLALEKGFRLGEKHCFRMRCRAVLLKADGLSSAAAGVQTEMSQVSVNAWVKRFKSEGIDGLNTRSGRGRKPIMDCSDEEAVRRAIEQDRQSVSKARAAWEQASGKEASDSTFKRFLSALAQDISE</sequence>
<gene>
    <name evidence="1" type="ORF">NND11_15365</name>
</gene>
<dbReference type="Proteomes" id="UP001206014">
    <property type="component" value="Unassembled WGS sequence"/>
</dbReference>
<protein>
    <submittedName>
        <fullName evidence="1">Helix-turn-helix domain-containing protein</fullName>
    </submittedName>
</protein>
<accession>A0AAW5I7Y4</accession>
<dbReference type="AlphaFoldDB" id="A0AAW5I7Y4"/>
<dbReference type="EMBL" id="JANDXR010000050">
    <property type="protein sequence ID" value="MCP9502886.1"/>
    <property type="molecule type" value="Genomic_DNA"/>
</dbReference>